<name>A0A246F7N4_PSENT</name>
<dbReference type="GO" id="GO:0016747">
    <property type="term" value="F:acyltransferase activity, transferring groups other than amino-acyl groups"/>
    <property type="evidence" value="ECO:0007669"/>
    <property type="project" value="InterPro"/>
</dbReference>
<dbReference type="InterPro" id="IPR040448">
    <property type="entry name" value="PanZ_GNAT"/>
</dbReference>
<dbReference type="RefSeq" id="WP_088420213.1">
    <property type="nucleotide sequence ID" value="NZ_NJBA01000007.1"/>
</dbReference>
<protein>
    <submittedName>
        <fullName evidence="2">GNAT family N-acetyltransferase</fullName>
    </submittedName>
</protein>
<proteinExistence type="predicted"/>
<feature type="domain" description="N-acetyltransferase" evidence="1">
    <location>
        <begin position="3"/>
        <end position="132"/>
    </location>
</feature>
<sequence length="132" mass="14856">MPIVVQHLTQPSDQDRQDLLKIYADAPQWLLAPFTDAEALVTRGLAEGRLFTGRFNDRLLGAAWIERDGSTWRLSRLCVRQLTRNRGVARRLLEEAQRLAILQGAALRLSAPDDQPEAVRFAEHLGLTLETA</sequence>
<evidence type="ECO:0000313" key="3">
    <source>
        <dbReference type="Proteomes" id="UP000198145"/>
    </source>
</evidence>
<dbReference type="InterPro" id="IPR000182">
    <property type="entry name" value="GNAT_dom"/>
</dbReference>
<dbReference type="AlphaFoldDB" id="A0A246F7N4"/>
<accession>A0A246F7N4</accession>
<reference evidence="2 3" key="1">
    <citation type="submission" date="2017-06" db="EMBL/GenBank/DDBJ databases">
        <title>Draft genome of Pseudomonas nitroreducens DF05.</title>
        <authorList>
            <person name="Iyer R."/>
        </authorList>
    </citation>
    <scope>NUCLEOTIDE SEQUENCE [LARGE SCALE GENOMIC DNA]</scope>
    <source>
        <strain evidence="2 3">DF05</strain>
    </source>
</reference>
<dbReference type="Proteomes" id="UP000198145">
    <property type="component" value="Unassembled WGS sequence"/>
</dbReference>
<organism evidence="2 3">
    <name type="scientific">Pseudomonas nitroreducens</name>
    <dbReference type="NCBI Taxonomy" id="46680"/>
    <lineage>
        <taxon>Bacteria</taxon>
        <taxon>Pseudomonadati</taxon>
        <taxon>Pseudomonadota</taxon>
        <taxon>Gammaproteobacteria</taxon>
        <taxon>Pseudomonadales</taxon>
        <taxon>Pseudomonadaceae</taxon>
        <taxon>Pseudomonas</taxon>
    </lineage>
</organism>
<dbReference type="SUPFAM" id="SSF55729">
    <property type="entry name" value="Acyl-CoA N-acyltransferases (Nat)"/>
    <property type="match status" value="1"/>
</dbReference>
<dbReference type="Gene3D" id="3.40.630.30">
    <property type="match status" value="1"/>
</dbReference>
<gene>
    <name evidence="2" type="ORF">CEG18_20615</name>
</gene>
<dbReference type="eggNOG" id="COG0456">
    <property type="taxonomic scope" value="Bacteria"/>
</dbReference>
<dbReference type="PROSITE" id="PS51186">
    <property type="entry name" value="GNAT"/>
    <property type="match status" value="1"/>
</dbReference>
<evidence type="ECO:0000313" key="2">
    <source>
        <dbReference type="EMBL" id="OWP49141.1"/>
    </source>
</evidence>
<evidence type="ECO:0000259" key="1">
    <source>
        <dbReference type="PROSITE" id="PS51186"/>
    </source>
</evidence>
<dbReference type="InterPro" id="IPR016181">
    <property type="entry name" value="Acyl_CoA_acyltransferase"/>
</dbReference>
<dbReference type="STRING" id="46680.GCA_000807755_06778"/>
<keyword evidence="2" id="KW-0808">Transferase</keyword>
<comment type="caution">
    <text evidence="2">The sequence shown here is derived from an EMBL/GenBank/DDBJ whole genome shotgun (WGS) entry which is preliminary data.</text>
</comment>
<dbReference type="Pfam" id="PF12568">
    <property type="entry name" value="PanZ"/>
    <property type="match status" value="1"/>
</dbReference>
<dbReference type="CDD" id="cd04301">
    <property type="entry name" value="NAT_SF"/>
    <property type="match status" value="1"/>
</dbReference>
<dbReference type="EMBL" id="NJBA01000007">
    <property type="protein sequence ID" value="OWP49141.1"/>
    <property type="molecule type" value="Genomic_DNA"/>
</dbReference>